<sequence length="249" mass="27782">MERDPTVSRARPSAKRPRGLSPPTVLDSLSAPAAAQTKRPRRSLLNVADCIAHLPGVFADKESRDAITKLRQEVKTTQGQVRVYGKMLNEPRLTAYYVRRRWADPRLANRPYVYSGKAITGADDFPPTVEALCARVEDALGRPRGTYTAVLVNEYRDGSDYISWHSDDEHSIDRTDIASLSLGASRDFKVRAKADHTQQTTFVLASGDLLHMHGACQDLYQHHVPKRAKVASARFNLTFRRLADNGARS</sequence>
<dbReference type="InterPro" id="IPR005123">
    <property type="entry name" value="Oxoglu/Fe-dep_dioxygenase_dom"/>
</dbReference>
<dbReference type="PANTHER" id="PTHR31212:SF4">
    <property type="entry name" value="ALPHA-KETOGLUTARATE-DEPENDENT DIOXYGENASE ALKB HOMOLOG 3"/>
    <property type="match status" value="1"/>
</dbReference>
<keyword evidence="3" id="KW-0560">Oxidoreductase</keyword>
<reference evidence="3" key="1">
    <citation type="journal article" date="2018" name="Nat. Commun.">
        <title>Diversity and evolution of the emerging Pandoraviridae family.</title>
        <authorList>
            <person name="Legendre M."/>
            <person name="Fabre E."/>
            <person name="Poirot O."/>
            <person name="Jeudy S."/>
            <person name="Lartigue A."/>
            <person name="Alempic J.M."/>
            <person name="Beucher L."/>
            <person name="Philippe N."/>
            <person name="Bertaux L."/>
            <person name="Christo-Foroux E."/>
            <person name="Labadie K."/>
            <person name="Coute Y."/>
            <person name="Abergel C."/>
            <person name="Claverie J.M."/>
        </authorList>
    </citation>
    <scope>NUCLEOTIDE SEQUENCE [LARGE SCALE GENOMIC DNA]</scope>
    <source>
        <strain evidence="3">Neocaledonia</strain>
    </source>
</reference>
<proteinExistence type="predicted"/>
<dbReference type="Gene3D" id="2.60.120.590">
    <property type="entry name" value="Alpha-ketoglutarate-dependent dioxygenase AlkB-like"/>
    <property type="match status" value="1"/>
</dbReference>
<organism evidence="3">
    <name type="scientific">Pandoravirus neocaledonia</name>
    <dbReference type="NCBI Taxonomy" id="2107708"/>
    <lineage>
        <taxon>Viruses</taxon>
        <taxon>Pandoravirus</taxon>
    </lineage>
</organism>
<dbReference type="GO" id="GO:0051213">
    <property type="term" value="F:dioxygenase activity"/>
    <property type="evidence" value="ECO:0007669"/>
    <property type="project" value="UniProtKB-KW"/>
</dbReference>
<accession>A0A2U7UCR3</accession>
<dbReference type="Pfam" id="PF13532">
    <property type="entry name" value="2OG-FeII_Oxy_2"/>
    <property type="match status" value="1"/>
</dbReference>
<name>A0A2U7UCR3_9VIRU</name>
<dbReference type="SUPFAM" id="SSF51197">
    <property type="entry name" value="Clavaminate synthase-like"/>
    <property type="match status" value="1"/>
</dbReference>
<evidence type="ECO:0000313" key="3">
    <source>
        <dbReference type="EMBL" id="AVK76258.1"/>
    </source>
</evidence>
<dbReference type="PANTHER" id="PTHR31212">
    <property type="entry name" value="ALPHA-KETOGLUTARATE-DEPENDENT DIOXYGENASE ALKB HOMOLOG 3"/>
    <property type="match status" value="1"/>
</dbReference>
<dbReference type="PROSITE" id="PS51471">
    <property type="entry name" value="FE2OG_OXY"/>
    <property type="match status" value="1"/>
</dbReference>
<gene>
    <name evidence="3" type="ORF">pneo_cds_651</name>
</gene>
<feature type="region of interest" description="Disordered" evidence="1">
    <location>
        <begin position="1"/>
        <end position="38"/>
    </location>
</feature>
<evidence type="ECO:0000256" key="1">
    <source>
        <dbReference type="SAM" id="MobiDB-lite"/>
    </source>
</evidence>
<evidence type="ECO:0000259" key="2">
    <source>
        <dbReference type="PROSITE" id="PS51471"/>
    </source>
</evidence>
<dbReference type="EMBL" id="MG011690">
    <property type="protein sequence ID" value="AVK76258.1"/>
    <property type="molecule type" value="Genomic_DNA"/>
</dbReference>
<dbReference type="RefSeq" id="YP_009482261.1">
    <property type="nucleotide sequence ID" value="NC_037666.1"/>
</dbReference>
<keyword evidence="3" id="KW-0223">Dioxygenase</keyword>
<dbReference type="GO" id="GO:0006307">
    <property type="term" value="P:DNA alkylation repair"/>
    <property type="evidence" value="ECO:0007669"/>
    <property type="project" value="InterPro"/>
</dbReference>
<dbReference type="GeneID" id="36842971"/>
<dbReference type="InterPro" id="IPR032854">
    <property type="entry name" value="ALKBH3"/>
</dbReference>
<dbReference type="InterPro" id="IPR027450">
    <property type="entry name" value="AlkB-like"/>
</dbReference>
<protein>
    <submittedName>
        <fullName evidence="3">Dioxygenase</fullName>
    </submittedName>
</protein>
<feature type="domain" description="Fe2OG dioxygenase" evidence="2">
    <location>
        <begin position="146"/>
        <end position="243"/>
    </location>
</feature>
<dbReference type="KEGG" id="vg:36842971"/>
<dbReference type="Proteomes" id="UP000249287">
    <property type="component" value="Segment"/>
</dbReference>
<dbReference type="InterPro" id="IPR037151">
    <property type="entry name" value="AlkB-like_sf"/>
</dbReference>